<keyword evidence="2" id="KW-0489">Methyltransferase</keyword>
<dbReference type="GO" id="GO:0008757">
    <property type="term" value="F:S-adenosylmethionine-dependent methyltransferase activity"/>
    <property type="evidence" value="ECO:0007669"/>
    <property type="project" value="InterPro"/>
</dbReference>
<dbReference type="PANTHER" id="PTHR45036">
    <property type="entry name" value="METHYLTRANSFERASE LIKE 7B"/>
    <property type="match status" value="1"/>
</dbReference>
<sequence length="202" mass="23417">MEREKRIRKYDKQVKLYENTSKNQKFAGLRKRIIKNAYGKILEVGVGAGANFPYYNKNNVEITAVDFSPEMIKSAKRAASKYQLKVEFIQSDVNDLMIEKDSYDCIVSTLTLCSYAEPIETLNKFSSWCHKGGSILLMEHGLSSNRFLTLTQKVIDPFHNKLVGCHCNRDINKLLDEANLQIDHRERYWSDIVYLIWAKPNK</sequence>
<evidence type="ECO:0000313" key="2">
    <source>
        <dbReference type="EMBL" id="SHN05530.1"/>
    </source>
</evidence>
<dbReference type="PANTHER" id="PTHR45036:SF1">
    <property type="entry name" value="METHYLTRANSFERASE LIKE 7A"/>
    <property type="match status" value="1"/>
</dbReference>
<dbReference type="OrthoDB" id="9772751at2"/>
<dbReference type="InterPro" id="IPR029063">
    <property type="entry name" value="SAM-dependent_MTases_sf"/>
</dbReference>
<dbReference type="SUPFAM" id="SSF53335">
    <property type="entry name" value="S-adenosyl-L-methionine-dependent methyltransferases"/>
    <property type="match status" value="1"/>
</dbReference>
<dbReference type="GO" id="GO:0032259">
    <property type="term" value="P:methylation"/>
    <property type="evidence" value="ECO:0007669"/>
    <property type="project" value="UniProtKB-KW"/>
</dbReference>
<keyword evidence="3" id="KW-1185">Reference proteome</keyword>
<name>A0A1M7NNI2_9BACI</name>
<dbReference type="AlphaFoldDB" id="A0A1M7NNI2"/>
<protein>
    <submittedName>
        <fullName evidence="2">Methyltransferase domain-containing protein</fullName>
    </submittedName>
</protein>
<reference evidence="2 3" key="1">
    <citation type="submission" date="2016-11" db="EMBL/GenBank/DDBJ databases">
        <authorList>
            <person name="Jaros S."/>
            <person name="Januszkiewicz K."/>
            <person name="Wedrychowicz H."/>
        </authorList>
    </citation>
    <scope>NUCLEOTIDE SEQUENCE [LARGE SCALE GENOMIC DNA]</scope>
    <source>
        <strain evidence="2 3">CGMCC 1.10681</strain>
    </source>
</reference>
<evidence type="ECO:0000313" key="3">
    <source>
        <dbReference type="Proteomes" id="UP000184184"/>
    </source>
</evidence>
<gene>
    <name evidence="2" type="ORF">SAMN05216179_1655</name>
</gene>
<proteinExistence type="predicted"/>
<dbReference type="InterPro" id="IPR052356">
    <property type="entry name" value="Thiol_S-MT"/>
</dbReference>
<keyword evidence="2" id="KW-0808">Transferase</keyword>
<dbReference type="Proteomes" id="UP000184184">
    <property type="component" value="Unassembled WGS sequence"/>
</dbReference>
<feature type="domain" description="Methyltransferase type 11" evidence="1">
    <location>
        <begin position="42"/>
        <end position="136"/>
    </location>
</feature>
<dbReference type="Pfam" id="PF08241">
    <property type="entry name" value="Methyltransf_11"/>
    <property type="match status" value="1"/>
</dbReference>
<dbReference type="STRING" id="1027249.SAMN05216179_1655"/>
<evidence type="ECO:0000259" key="1">
    <source>
        <dbReference type="Pfam" id="PF08241"/>
    </source>
</evidence>
<dbReference type="RefSeq" id="WP_073201387.1">
    <property type="nucleotide sequence ID" value="NZ_FRCZ01000003.1"/>
</dbReference>
<dbReference type="CDD" id="cd02440">
    <property type="entry name" value="AdoMet_MTases"/>
    <property type="match status" value="1"/>
</dbReference>
<accession>A0A1M7NNI2</accession>
<dbReference type="InterPro" id="IPR013216">
    <property type="entry name" value="Methyltransf_11"/>
</dbReference>
<dbReference type="EMBL" id="FRCZ01000003">
    <property type="protein sequence ID" value="SHN05530.1"/>
    <property type="molecule type" value="Genomic_DNA"/>
</dbReference>
<dbReference type="Gene3D" id="3.40.50.150">
    <property type="entry name" value="Vaccinia Virus protein VP39"/>
    <property type="match status" value="1"/>
</dbReference>
<organism evidence="2 3">
    <name type="scientific">Gracilibacillus kekensis</name>
    <dbReference type="NCBI Taxonomy" id="1027249"/>
    <lineage>
        <taxon>Bacteria</taxon>
        <taxon>Bacillati</taxon>
        <taxon>Bacillota</taxon>
        <taxon>Bacilli</taxon>
        <taxon>Bacillales</taxon>
        <taxon>Bacillaceae</taxon>
        <taxon>Gracilibacillus</taxon>
    </lineage>
</organism>